<keyword evidence="6 9" id="KW-0822">Tryptophan biosynthesis</keyword>
<evidence type="ECO:0000256" key="9">
    <source>
        <dbReference type="HAMAP-Rule" id="MF_00135"/>
    </source>
</evidence>
<dbReference type="HAMAP" id="MF_00135">
    <property type="entry name" value="PRAI"/>
    <property type="match status" value="1"/>
</dbReference>
<evidence type="ECO:0000256" key="2">
    <source>
        <dbReference type="ARBA" id="ARBA00004664"/>
    </source>
</evidence>
<evidence type="ECO:0000256" key="7">
    <source>
        <dbReference type="ARBA" id="ARBA00023141"/>
    </source>
</evidence>
<dbReference type="Gene3D" id="3.20.20.70">
    <property type="entry name" value="Aldolase class I"/>
    <property type="match status" value="1"/>
</dbReference>
<dbReference type="PANTHER" id="PTHR42894">
    <property type="entry name" value="N-(5'-PHOSPHORIBOSYL)ANTHRANILATE ISOMERASE"/>
    <property type="match status" value="1"/>
</dbReference>
<dbReference type="EC" id="5.3.1.24" evidence="3 9"/>
<dbReference type="InterPro" id="IPR013785">
    <property type="entry name" value="Aldolase_TIM"/>
</dbReference>
<feature type="domain" description="N-(5'phosphoribosyl) anthranilate isomerase (PRAI)" evidence="10">
    <location>
        <begin position="3"/>
        <end position="222"/>
    </location>
</feature>
<dbReference type="CDD" id="cd00405">
    <property type="entry name" value="PRAI"/>
    <property type="match status" value="1"/>
</dbReference>
<reference evidence="11 12" key="1">
    <citation type="submission" date="2018-04" db="EMBL/GenBank/DDBJ databases">
        <authorList>
            <person name="Go L.Y."/>
            <person name="Mitchell J.A."/>
        </authorList>
    </citation>
    <scope>NUCLEOTIDE SEQUENCE [LARGE SCALE GENOMIC DNA]</scope>
    <source>
        <strain evidence="11">ULC066bin1</strain>
    </source>
</reference>
<evidence type="ECO:0000256" key="4">
    <source>
        <dbReference type="ARBA" id="ARBA00022272"/>
    </source>
</evidence>
<dbReference type="EMBL" id="QBML01000010">
    <property type="protein sequence ID" value="PZO41717.1"/>
    <property type="molecule type" value="Genomic_DNA"/>
</dbReference>
<comment type="catalytic activity">
    <reaction evidence="1 9">
        <text>N-(5-phospho-beta-D-ribosyl)anthranilate = 1-(2-carboxyphenylamino)-1-deoxy-D-ribulose 5-phosphate</text>
        <dbReference type="Rhea" id="RHEA:21540"/>
        <dbReference type="ChEBI" id="CHEBI:18277"/>
        <dbReference type="ChEBI" id="CHEBI:58613"/>
        <dbReference type="EC" id="5.3.1.24"/>
    </reaction>
</comment>
<proteinExistence type="inferred from homology"/>
<keyword evidence="8 9" id="KW-0413">Isomerase</keyword>
<dbReference type="InterPro" id="IPR001240">
    <property type="entry name" value="PRAI_dom"/>
</dbReference>
<keyword evidence="5 9" id="KW-0028">Amino-acid biosynthesis</keyword>
<dbReference type="PANTHER" id="PTHR42894:SF1">
    <property type="entry name" value="N-(5'-PHOSPHORIBOSYL)ANTHRANILATE ISOMERASE"/>
    <property type="match status" value="1"/>
</dbReference>
<evidence type="ECO:0000256" key="6">
    <source>
        <dbReference type="ARBA" id="ARBA00022822"/>
    </source>
</evidence>
<keyword evidence="7 9" id="KW-0057">Aromatic amino acid biosynthesis</keyword>
<dbReference type="AlphaFoldDB" id="A0A2W4WEW9"/>
<dbReference type="Proteomes" id="UP000249467">
    <property type="component" value="Unassembled WGS sequence"/>
</dbReference>
<dbReference type="Pfam" id="PF00697">
    <property type="entry name" value="PRAI"/>
    <property type="match status" value="1"/>
</dbReference>
<dbReference type="InterPro" id="IPR044643">
    <property type="entry name" value="TrpF_fam"/>
</dbReference>
<reference evidence="11 12" key="2">
    <citation type="submission" date="2018-06" db="EMBL/GenBank/DDBJ databases">
        <title>Metagenomic assembly of (sub)arctic Cyanobacteria and their associated microbiome from non-axenic cultures.</title>
        <authorList>
            <person name="Baurain D."/>
        </authorList>
    </citation>
    <scope>NUCLEOTIDE SEQUENCE [LARGE SCALE GENOMIC DNA]</scope>
    <source>
        <strain evidence="11">ULC066bin1</strain>
    </source>
</reference>
<evidence type="ECO:0000313" key="11">
    <source>
        <dbReference type="EMBL" id="PZO41717.1"/>
    </source>
</evidence>
<comment type="similarity">
    <text evidence="9">Belongs to the TrpF family.</text>
</comment>
<dbReference type="InterPro" id="IPR011060">
    <property type="entry name" value="RibuloseP-bd_barrel"/>
</dbReference>
<comment type="pathway">
    <text evidence="2 9">Amino-acid biosynthesis; L-tryptophan biosynthesis; L-tryptophan from chorismate: step 3/5.</text>
</comment>
<dbReference type="UniPathway" id="UPA00035">
    <property type="reaction ID" value="UER00042"/>
</dbReference>
<protein>
    <recommendedName>
        <fullName evidence="4 9">N-(5'-phosphoribosyl)anthranilate isomerase</fullName>
        <shortName evidence="9">PRAI</shortName>
        <ecNumber evidence="3 9">5.3.1.24</ecNumber>
    </recommendedName>
</protein>
<evidence type="ECO:0000256" key="3">
    <source>
        <dbReference type="ARBA" id="ARBA00012572"/>
    </source>
</evidence>
<evidence type="ECO:0000313" key="12">
    <source>
        <dbReference type="Proteomes" id="UP000249467"/>
    </source>
</evidence>
<gene>
    <name evidence="9" type="primary">trpF</name>
    <name evidence="11" type="ORF">DCF19_09165</name>
</gene>
<organism evidence="11 12">
    <name type="scientific">Pseudanabaena frigida</name>
    <dbReference type="NCBI Taxonomy" id="945775"/>
    <lineage>
        <taxon>Bacteria</taxon>
        <taxon>Bacillati</taxon>
        <taxon>Cyanobacteriota</taxon>
        <taxon>Cyanophyceae</taxon>
        <taxon>Pseudanabaenales</taxon>
        <taxon>Pseudanabaenaceae</taxon>
        <taxon>Pseudanabaena</taxon>
    </lineage>
</organism>
<dbReference type="GO" id="GO:0000162">
    <property type="term" value="P:L-tryptophan biosynthetic process"/>
    <property type="evidence" value="ECO:0007669"/>
    <property type="project" value="UniProtKB-UniRule"/>
</dbReference>
<evidence type="ECO:0000256" key="8">
    <source>
        <dbReference type="ARBA" id="ARBA00023235"/>
    </source>
</evidence>
<evidence type="ECO:0000256" key="1">
    <source>
        <dbReference type="ARBA" id="ARBA00001164"/>
    </source>
</evidence>
<evidence type="ECO:0000259" key="10">
    <source>
        <dbReference type="Pfam" id="PF00697"/>
    </source>
</evidence>
<dbReference type="NCBIfam" id="NF002298">
    <property type="entry name" value="PRK01222.1-4"/>
    <property type="match status" value="1"/>
</dbReference>
<evidence type="ECO:0000256" key="5">
    <source>
        <dbReference type="ARBA" id="ARBA00022605"/>
    </source>
</evidence>
<name>A0A2W4WEW9_9CYAN</name>
<accession>A0A2W4WEW9</accession>
<dbReference type="GO" id="GO:0004640">
    <property type="term" value="F:phosphoribosylanthranilate isomerase activity"/>
    <property type="evidence" value="ECO:0007669"/>
    <property type="project" value="UniProtKB-UniRule"/>
</dbReference>
<dbReference type="SUPFAM" id="SSF51366">
    <property type="entry name" value="Ribulose-phoshate binding barrel"/>
    <property type="match status" value="1"/>
</dbReference>
<sequence>MYIKICGITKLDQAQAIAQMGADALGFICVPSSPRYVNTSTINHITSKLTNSDEHLGDRLDRLDVRQLDLIGVFLNASVLEICQTVKQGGLTAVQLHGDESPDFCREARSLLDKINPDIKLIKALRVKNQAGLEQAKLFSAVVDAILLDAYDPQMAGGTGKTIDWQMLRDFRPSCPWWLAGGLTPENVDKAIAQVCPDGLDVSSGVELAAGDKDLYKVEKFMAIAKPITKVGEKFIS</sequence>
<comment type="caution">
    <text evidence="11">The sequence shown here is derived from an EMBL/GenBank/DDBJ whole genome shotgun (WGS) entry which is preliminary data.</text>
</comment>